<feature type="zinc finger region" description="C3H1-type" evidence="7">
    <location>
        <begin position="3"/>
        <end position="30"/>
    </location>
</feature>
<keyword evidence="3 7" id="KW-0479">Metal-binding</keyword>
<dbReference type="SMART" id="SM00356">
    <property type="entry name" value="ZnF_C3H1"/>
    <property type="match status" value="2"/>
</dbReference>
<comment type="caution">
    <text evidence="10">The sequence shown here is derived from an EMBL/GenBank/DDBJ whole genome shotgun (WGS) entry which is preliminary data.</text>
</comment>
<evidence type="ECO:0000313" key="11">
    <source>
        <dbReference type="Proteomes" id="UP001341245"/>
    </source>
</evidence>
<dbReference type="SUPFAM" id="SSF90229">
    <property type="entry name" value="CCCH zinc finger"/>
    <property type="match status" value="1"/>
</dbReference>
<gene>
    <name evidence="10" type="ORF">QM012_009288</name>
</gene>
<evidence type="ECO:0000313" key="10">
    <source>
        <dbReference type="EMBL" id="KAK6003517.1"/>
    </source>
</evidence>
<keyword evidence="6" id="KW-0391">Immunity</keyword>
<protein>
    <recommendedName>
        <fullName evidence="12">C3H1-type domain-containing protein</fullName>
    </recommendedName>
</protein>
<keyword evidence="5 7" id="KW-0862">Zinc</keyword>
<sequence length="730" mass="82656">MNGDRRGICHAFQQGNCRHGSNCKYRHDIPAENRGPSSRLCRFFNVAQGCRFAKACKFSHDNKAGPTPELNRNVNNTAWHELDKWKKDAAGRQPLGFCLKKFFNQALHLVNLDDASRQDDFETMSDKVLRHILVTQIIPMFRSLSEQRVMSSPLLERHLGTICNVLYGVGGSRGERLFAAVVRALTILWQTPDTIFYTSLEASLAILSKVIEYNSTAKVTPCYETFAITLATMTTPQLDPTMDVLVYQPRKHLDFINKRLGLGKSIKDIASTTNQATGAKPAFNLQRSELGELSNGRPRHDNDSAAIEDIQIMPTSEEIQSTHAEYIPLQDPATWHKQGIDGLLDRHFRLLREDTIGKLRDSARIEFDALQVCDAPCHDAKFCQECANEEIKNRTVDLIMMSSYQDVDLDEEPCIFPTCGHFYTIGTMDGHLRLAEHYVLDANELPVALKVPEDSLDVDKTQIVCPDCRRSLRDIPRYGRVVRRALLIQSTLKFITWSNSEYVALYQRFSETNLNLQESSGEAKPTHVNLLLRGSRDDQMKALRSILPLPRYNECWALKFNIHRFRELVESREQPFKQAQFAALELSWRSSYEDSDDEDDSRDILREEAKVRLAEARLFCDKHSAARAVASEIDEVEKMLRGGTFYQSVTNEEMRKVVAAMATEFSGTGHWWQCENGHPFTIGECGMPIQTAHCPQCGGVIGGQSHQAAAGVAHAEDIEMGVRNMELYIF</sequence>
<keyword evidence="2" id="KW-0963">Cytoplasm</keyword>
<proteinExistence type="predicted"/>
<dbReference type="Pfam" id="PF20173">
    <property type="entry name" value="ZnF_RZ-type"/>
    <property type="match status" value="1"/>
</dbReference>
<dbReference type="InterPro" id="IPR036855">
    <property type="entry name" value="Znf_CCCH_sf"/>
</dbReference>
<evidence type="ECO:0000256" key="5">
    <source>
        <dbReference type="ARBA" id="ARBA00022833"/>
    </source>
</evidence>
<dbReference type="PROSITE" id="PS51981">
    <property type="entry name" value="ZF_RZ"/>
    <property type="match status" value="1"/>
</dbReference>
<evidence type="ECO:0000256" key="3">
    <source>
        <dbReference type="ARBA" id="ARBA00022723"/>
    </source>
</evidence>
<evidence type="ECO:0000256" key="2">
    <source>
        <dbReference type="ARBA" id="ARBA00022490"/>
    </source>
</evidence>
<accession>A0ABR0THB4</accession>
<evidence type="ECO:0000256" key="6">
    <source>
        <dbReference type="ARBA" id="ARBA00022859"/>
    </source>
</evidence>
<feature type="zinc finger region" description="C3H1-type" evidence="7">
    <location>
        <begin position="35"/>
        <end position="63"/>
    </location>
</feature>
<keyword evidence="11" id="KW-1185">Reference proteome</keyword>
<keyword evidence="4 7" id="KW-0863">Zinc-finger</keyword>
<dbReference type="PROSITE" id="PS50103">
    <property type="entry name" value="ZF_C3H1"/>
    <property type="match status" value="2"/>
</dbReference>
<evidence type="ECO:0000259" key="9">
    <source>
        <dbReference type="PROSITE" id="PS51981"/>
    </source>
</evidence>
<name>A0ABR0THB4_AURPU</name>
<evidence type="ECO:0000256" key="1">
    <source>
        <dbReference type="ARBA" id="ARBA00004496"/>
    </source>
</evidence>
<dbReference type="InterPro" id="IPR000571">
    <property type="entry name" value="Znf_CCCH"/>
</dbReference>
<feature type="domain" description="C3H1-type" evidence="8">
    <location>
        <begin position="35"/>
        <end position="63"/>
    </location>
</feature>
<feature type="domain" description="C3H1-type" evidence="8">
    <location>
        <begin position="3"/>
        <end position="30"/>
    </location>
</feature>
<evidence type="ECO:0008006" key="12">
    <source>
        <dbReference type="Google" id="ProtNLM"/>
    </source>
</evidence>
<feature type="domain" description="RZ-type" evidence="9">
    <location>
        <begin position="649"/>
        <end position="726"/>
    </location>
</feature>
<evidence type="ECO:0000256" key="7">
    <source>
        <dbReference type="PROSITE-ProRule" id="PRU00723"/>
    </source>
</evidence>
<organism evidence="10 11">
    <name type="scientific">Aureobasidium pullulans</name>
    <name type="common">Black yeast</name>
    <name type="synonym">Pullularia pullulans</name>
    <dbReference type="NCBI Taxonomy" id="5580"/>
    <lineage>
        <taxon>Eukaryota</taxon>
        <taxon>Fungi</taxon>
        <taxon>Dikarya</taxon>
        <taxon>Ascomycota</taxon>
        <taxon>Pezizomycotina</taxon>
        <taxon>Dothideomycetes</taxon>
        <taxon>Dothideomycetidae</taxon>
        <taxon>Dothideales</taxon>
        <taxon>Saccotheciaceae</taxon>
        <taxon>Aureobasidium</taxon>
    </lineage>
</organism>
<dbReference type="Proteomes" id="UP001341245">
    <property type="component" value="Unassembled WGS sequence"/>
</dbReference>
<comment type="subcellular location">
    <subcellularLocation>
        <location evidence="1">Cytoplasm</location>
    </subcellularLocation>
</comment>
<dbReference type="InterPro" id="IPR046439">
    <property type="entry name" value="ZF_RZ_dom"/>
</dbReference>
<evidence type="ECO:0000256" key="4">
    <source>
        <dbReference type="ARBA" id="ARBA00022771"/>
    </source>
</evidence>
<dbReference type="Gene3D" id="4.10.1000.10">
    <property type="entry name" value="Zinc finger, CCCH-type"/>
    <property type="match status" value="1"/>
</dbReference>
<reference evidence="10 11" key="1">
    <citation type="submission" date="2023-11" db="EMBL/GenBank/DDBJ databases">
        <title>Draft genome sequence and annotation of the polyextremotolerant black yeast-like fungus Aureobasidium pullulans NRRL 62042.</title>
        <authorList>
            <person name="Dielentheis-Frenken M.R.E."/>
            <person name="Wibberg D."/>
            <person name="Blank L.M."/>
            <person name="Tiso T."/>
        </authorList>
    </citation>
    <scope>NUCLEOTIDE SEQUENCE [LARGE SCALE GENOMIC DNA]</scope>
    <source>
        <strain evidence="10 11">NRRL 62042</strain>
    </source>
</reference>
<evidence type="ECO:0000259" key="8">
    <source>
        <dbReference type="PROSITE" id="PS50103"/>
    </source>
</evidence>
<dbReference type="EMBL" id="JASGXD010000009">
    <property type="protein sequence ID" value="KAK6003517.1"/>
    <property type="molecule type" value="Genomic_DNA"/>
</dbReference>